<dbReference type="Pfam" id="PF17921">
    <property type="entry name" value="Integrase_H2C2"/>
    <property type="match status" value="1"/>
</dbReference>
<organism evidence="2 3">
    <name type="scientific">Dryococelus australis</name>
    <dbReference type="NCBI Taxonomy" id="614101"/>
    <lineage>
        <taxon>Eukaryota</taxon>
        <taxon>Metazoa</taxon>
        <taxon>Ecdysozoa</taxon>
        <taxon>Arthropoda</taxon>
        <taxon>Hexapoda</taxon>
        <taxon>Insecta</taxon>
        <taxon>Pterygota</taxon>
        <taxon>Neoptera</taxon>
        <taxon>Polyneoptera</taxon>
        <taxon>Phasmatodea</taxon>
        <taxon>Verophasmatodea</taxon>
        <taxon>Anareolatae</taxon>
        <taxon>Phasmatidae</taxon>
        <taxon>Eurycanthinae</taxon>
        <taxon>Dryococelus</taxon>
    </lineage>
</organism>
<proteinExistence type="predicted"/>
<dbReference type="Proteomes" id="UP001159363">
    <property type="component" value="Chromosome 3"/>
</dbReference>
<comment type="caution">
    <text evidence="2">The sequence shown here is derived from an EMBL/GenBank/DDBJ whole genome shotgun (WGS) entry which is preliminary data.</text>
</comment>
<gene>
    <name evidence="2" type="ORF">PR048_009700</name>
</gene>
<keyword evidence="3" id="KW-1185">Reference proteome</keyword>
<sequence length="162" mass="18754">MKDHTYSFPDSYVQTYLGHMGIVKCRRQAQDSALWPNITTEIKRVVEDCQQCLEQRTQLQSHCNLSHYQADHADQCALSCGTRLLLQISGSDKIRSPFIRGSDFESEEHLCSSQNTRNHLHRRGYPVHCRRIPTVRKDIRVHACMLLQVPNSHNLTVKQKVQ</sequence>
<name>A0ABQ9I0P4_9NEOP</name>
<feature type="domain" description="Integrase zinc-binding" evidence="1">
    <location>
        <begin position="16"/>
        <end position="56"/>
    </location>
</feature>
<evidence type="ECO:0000259" key="1">
    <source>
        <dbReference type="Pfam" id="PF17921"/>
    </source>
</evidence>
<evidence type="ECO:0000313" key="2">
    <source>
        <dbReference type="EMBL" id="KAJ8890193.1"/>
    </source>
</evidence>
<accession>A0ABQ9I0P4</accession>
<dbReference type="EMBL" id="JARBHB010000003">
    <property type="protein sequence ID" value="KAJ8890193.1"/>
    <property type="molecule type" value="Genomic_DNA"/>
</dbReference>
<dbReference type="Gene3D" id="1.10.340.70">
    <property type="match status" value="1"/>
</dbReference>
<dbReference type="InterPro" id="IPR041588">
    <property type="entry name" value="Integrase_H2C2"/>
</dbReference>
<reference evidence="2 3" key="1">
    <citation type="submission" date="2023-02" db="EMBL/GenBank/DDBJ databases">
        <title>LHISI_Scaffold_Assembly.</title>
        <authorList>
            <person name="Stuart O.P."/>
            <person name="Cleave R."/>
            <person name="Magrath M.J.L."/>
            <person name="Mikheyev A.S."/>
        </authorList>
    </citation>
    <scope>NUCLEOTIDE SEQUENCE [LARGE SCALE GENOMIC DNA]</scope>
    <source>
        <strain evidence="2">Daus_M_001</strain>
        <tissue evidence="2">Leg muscle</tissue>
    </source>
</reference>
<evidence type="ECO:0000313" key="3">
    <source>
        <dbReference type="Proteomes" id="UP001159363"/>
    </source>
</evidence>
<protein>
    <recommendedName>
        <fullName evidence="1">Integrase zinc-binding domain-containing protein</fullName>
    </recommendedName>
</protein>